<dbReference type="InterPro" id="IPR001757">
    <property type="entry name" value="P_typ_ATPase"/>
</dbReference>
<evidence type="ECO:0000256" key="4">
    <source>
        <dbReference type="ARBA" id="ARBA00023008"/>
    </source>
</evidence>
<evidence type="ECO:0000256" key="6">
    <source>
        <dbReference type="SAM" id="Phobius"/>
    </source>
</evidence>
<evidence type="ECO:0000256" key="1">
    <source>
        <dbReference type="ARBA" id="ARBA00012517"/>
    </source>
</evidence>
<dbReference type="InterPro" id="IPR023214">
    <property type="entry name" value="HAD_sf"/>
</dbReference>
<feature type="transmembrane region" description="Helical" evidence="6">
    <location>
        <begin position="153"/>
        <end position="172"/>
    </location>
</feature>
<dbReference type="GO" id="GO:0016020">
    <property type="term" value="C:membrane"/>
    <property type="evidence" value="ECO:0007669"/>
    <property type="project" value="InterPro"/>
</dbReference>
<proteinExistence type="predicted"/>
<keyword evidence="2" id="KW-0406">Ion transport</keyword>
<evidence type="ECO:0000313" key="7">
    <source>
        <dbReference type="EMBL" id="KUO97250.1"/>
    </source>
</evidence>
<comment type="catalytic activity">
    <reaction evidence="5">
        <text>Cu(+)(in) + ATP + H2O = Cu(+)(out) + ADP + phosphate + H(+)</text>
        <dbReference type="Rhea" id="RHEA:25792"/>
        <dbReference type="ChEBI" id="CHEBI:15377"/>
        <dbReference type="ChEBI" id="CHEBI:15378"/>
        <dbReference type="ChEBI" id="CHEBI:30616"/>
        <dbReference type="ChEBI" id="CHEBI:43474"/>
        <dbReference type="ChEBI" id="CHEBI:49552"/>
        <dbReference type="ChEBI" id="CHEBI:456216"/>
        <dbReference type="EC" id="7.2.2.8"/>
    </reaction>
</comment>
<keyword evidence="6" id="KW-0812">Transmembrane</keyword>
<gene>
    <name evidence="7" type="ORF">ATW55_11690</name>
</gene>
<reference evidence="7 8" key="1">
    <citation type="submission" date="2015-12" db="EMBL/GenBank/DDBJ databases">
        <title>Draft genome sequence of Acidibacillus ferrooxidans ITV001, isolated from a chalcopyrite acid mine drainage site in Brazil.</title>
        <authorList>
            <person name="Dall'Agnol H."/>
            <person name="Nancucheo I."/>
            <person name="Johnson B."/>
            <person name="Oliveira R."/>
            <person name="Leite L."/>
            <person name="Pylro V."/>
            <person name="Nunes G.L."/>
            <person name="Tzotzos G."/>
            <person name="Fernandes G.R."/>
            <person name="Dutra J."/>
            <person name="Orellana S.C."/>
            <person name="Oliveira G."/>
        </authorList>
    </citation>
    <scope>NUCLEOTIDE SEQUENCE [LARGE SCALE GENOMIC DNA]</scope>
    <source>
        <strain evidence="8">ITV01</strain>
    </source>
</reference>
<dbReference type="GO" id="GO:0005524">
    <property type="term" value="F:ATP binding"/>
    <property type="evidence" value="ECO:0007669"/>
    <property type="project" value="InterPro"/>
</dbReference>
<evidence type="ECO:0000313" key="8">
    <source>
        <dbReference type="Proteomes" id="UP000053557"/>
    </source>
</evidence>
<dbReference type="InterPro" id="IPR036412">
    <property type="entry name" value="HAD-like_sf"/>
</dbReference>
<sequence length="202" mass="21395">MGKTAMWVARERELLGIIAVADGVRETSRQAIAEMTSLGLSVYMLTGDNRKTAQAIAQSVGILQERVFAEVLPEQKAEMVKKLQREGNVVGMVGDGINDAPALATAEIGFAIGSGTDVAIETADIALLRGDLLSVVTAIRLSKATIKKIRQNLFWAFGYNSLGVPLAAFGFISPVIAGAAMALSSVSVVSNSVLLRRFRSTV</sequence>
<keyword evidence="2" id="KW-0187">Copper transport</keyword>
<dbReference type="GO" id="GO:0055070">
    <property type="term" value="P:copper ion homeostasis"/>
    <property type="evidence" value="ECO:0007669"/>
    <property type="project" value="TreeGrafter"/>
</dbReference>
<dbReference type="PANTHER" id="PTHR43520">
    <property type="entry name" value="ATP7, ISOFORM B"/>
    <property type="match status" value="1"/>
</dbReference>
<feature type="transmembrane region" description="Helical" evidence="6">
    <location>
        <begin position="178"/>
        <end position="195"/>
    </location>
</feature>
<evidence type="ECO:0000256" key="3">
    <source>
        <dbReference type="ARBA" id="ARBA00022967"/>
    </source>
</evidence>
<evidence type="ECO:0000256" key="2">
    <source>
        <dbReference type="ARBA" id="ARBA00022796"/>
    </source>
</evidence>
<dbReference type="GO" id="GO:0016887">
    <property type="term" value="F:ATP hydrolysis activity"/>
    <property type="evidence" value="ECO:0007669"/>
    <property type="project" value="InterPro"/>
</dbReference>
<protein>
    <recommendedName>
        <fullName evidence="1">P-type Cu(+) transporter</fullName>
        <ecNumber evidence="1">7.2.2.8</ecNumber>
    </recommendedName>
</protein>
<dbReference type="PRINTS" id="PR00120">
    <property type="entry name" value="HATPASE"/>
</dbReference>
<dbReference type="Proteomes" id="UP000053557">
    <property type="component" value="Unassembled WGS sequence"/>
</dbReference>
<dbReference type="GO" id="GO:0005507">
    <property type="term" value="F:copper ion binding"/>
    <property type="evidence" value="ECO:0007669"/>
    <property type="project" value="TreeGrafter"/>
</dbReference>
<dbReference type="AlphaFoldDB" id="A0A117SYN5"/>
<dbReference type="Pfam" id="PF00702">
    <property type="entry name" value="Hydrolase"/>
    <property type="match status" value="1"/>
</dbReference>
<dbReference type="PANTHER" id="PTHR43520:SF8">
    <property type="entry name" value="P-TYPE CU(+) TRANSPORTER"/>
    <property type="match status" value="1"/>
</dbReference>
<dbReference type="Gene3D" id="3.40.50.1000">
    <property type="entry name" value="HAD superfamily/HAD-like"/>
    <property type="match status" value="1"/>
</dbReference>
<comment type="caution">
    <text evidence="7">The sequence shown here is derived from an EMBL/GenBank/DDBJ whole genome shotgun (WGS) entry which is preliminary data.</text>
</comment>
<keyword evidence="2" id="KW-0813">Transport</keyword>
<dbReference type="SUPFAM" id="SSF56784">
    <property type="entry name" value="HAD-like"/>
    <property type="match status" value="1"/>
</dbReference>
<dbReference type="EC" id="7.2.2.8" evidence="1"/>
<evidence type="ECO:0000256" key="5">
    <source>
        <dbReference type="ARBA" id="ARBA00049289"/>
    </source>
</evidence>
<accession>A0A117SYN5</accession>
<dbReference type="GO" id="GO:0043682">
    <property type="term" value="F:P-type divalent copper transporter activity"/>
    <property type="evidence" value="ECO:0007669"/>
    <property type="project" value="TreeGrafter"/>
</dbReference>
<dbReference type="PRINTS" id="PR00119">
    <property type="entry name" value="CATATPASE"/>
</dbReference>
<dbReference type="EMBL" id="LPVJ01000003">
    <property type="protein sequence ID" value="KUO97250.1"/>
    <property type="molecule type" value="Genomic_DNA"/>
</dbReference>
<keyword evidence="8" id="KW-1185">Reference proteome</keyword>
<name>A0A117SYN5_9BACL</name>
<keyword evidence="3" id="KW-1278">Translocase</keyword>
<keyword evidence="6" id="KW-0472">Membrane</keyword>
<dbReference type="GO" id="GO:0140581">
    <property type="term" value="F:P-type monovalent copper transporter activity"/>
    <property type="evidence" value="ECO:0007669"/>
    <property type="project" value="UniProtKB-EC"/>
</dbReference>
<dbReference type="NCBIfam" id="TIGR01494">
    <property type="entry name" value="ATPase_P-type"/>
    <property type="match status" value="1"/>
</dbReference>
<keyword evidence="6" id="KW-1133">Transmembrane helix</keyword>
<organism evidence="7 8">
    <name type="scientific">Ferroacidibacillus organovorans</name>
    <dbReference type="NCBI Taxonomy" id="1765683"/>
    <lineage>
        <taxon>Bacteria</taxon>
        <taxon>Bacillati</taxon>
        <taxon>Bacillota</taxon>
        <taxon>Bacilli</taxon>
        <taxon>Bacillales</taxon>
        <taxon>Alicyclobacillaceae</taxon>
        <taxon>Ferroacidibacillus</taxon>
    </lineage>
</organism>
<keyword evidence="4" id="KW-0186">Copper</keyword>